<keyword evidence="1" id="KW-1133">Transmembrane helix</keyword>
<organism evidence="2 3">
    <name type="scientific">Phage Phass-1</name>
    <dbReference type="NCBI Taxonomy" id="3043662"/>
    <lineage>
        <taxon>Viruses</taxon>
        <taxon>Duplodnaviria</taxon>
        <taxon>Heunggongvirae</taxon>
        <taxon>Uroviricota</taxon>
        <taxon>Caudoviricetes</taxon>
        <taxon>Caudoviricetes code 15 clade</taxon>
    </lineage>
</organism>
<accession>A0AAF0LY45</accession>
<sequence>MLIPSIISIASSFDVAALGAKLFGNAAMSAGAKSALAFGLIGVAVLAVVAAIAGLVALWKDNSMGSAEGQLKK</sequence>
<feature type="transmembrane region" description="Helical" evidence="1">
    <location>
        <begin position="35"/>
        <end position="59"/>
    </location>
</feature>
<protein>
    <submittedName>
        <fullName evidence="2">Uncharacterized protein</fullName>
    </submittedName>
</protein>
<evidence type="ECO:0000313" key="3">
    <source>
        <dbReference type="Proteomes" id="UP001237988"/>
    </source>
</evidence>
<keyword evidence="1" id="KW-0812">Transmembrane</keyword>
<dbReference type="EMBL" id="OQ749652">
    <property type="protein sequence ID" value="WIC39545.1"/>
    <property type="molecule type" value="Genomic_DNA"/>
</dbReference>
<evidence type="ECO:0000313" key="2">
    <source>
        <dbReference type="EMBL" id="WIC39545.1"/>
    </source>
</evidence>
<name>A0AAF0LY45_9CAUD</name>
<evidence type="ECO:0000256" key="1">
    <source>
        <dbReference type="SAM" id="Phobius"/>
    </source>
</evidence>
<dbReference type="Proteomes" id="UP001237988">
    <property type="component" value="Segment"/>
</dbReference>
<reference evidence="2" key="1">
    <citation type="submission" date="2023-04" db="EMBL/GenBank/DDBJ databases">
        <title>Bacteriophage Phass-1 Discovered in the Human Gut Virome - the Founding Member of the Proposed New Family Phassviridae.</title>
        <authorList>
            <person name="Tikunov A.Y."/>
            <person name="Morozova V.V."/>
            <person name="Chechushkov A.V."/>
            <person name="Tikunova N.V."/>
        </authorList>
    </citation>
    <scope>NUCLEOTIDE SEQUENCE</scope>
</reference>
<keyword evidence="1" id="KW-0472">Membrane</keyword>
<proteinExistence type="predicted"/>